<dbReference type="InterPro" id="IPR014721">
    <property type="entry name" value="Ribsml_uS5_D2-typ_fold_subgr"/>
</dbReference>
<dbReference type="GO" id="GO:0003735">
    <property type="term" value="F:structural constituent of ribosome"/>
    <property type="evidence" value="ECO:0007669"/>
    <property type="project" value="InterPro"/>
</dbReference>
<dbReference type="InterPro" id="IPR023035">
    <property type="entry name" value="Ribosomal_uS9_bac/plastid"/>
</dbReference>
<dbReference type="Pfam" id="PF00380">
    <property type="entry name" value="Ribosomal_S9"/>
    <property type="match status" value="1"/>
</dbReference>
<feature type="region of interest" description="Disordered" evidence="6">
    <location>
        <begin position="104"/>
        <end position="126"/>
    </location>
</feature>
<dbReference type="InterPro" id="IPR000754">
    <property type="entry name" value="Ribosomal_uS9"/>
</dbReference>
<dbReference type="GO" id="GO:0022627">
    <property type="term" value="C:cytosolic small ribosomal subunit"/>
    <property type="evidence" value="ECO:0007669"/>
    <property type="project" value="TreeGrafter"/>
</dbReference>
<dbReference type="GO" id="GO:0003723">
    <property type="term" value="F:RNA binding"/>
    <property type="evidence" value="ECO:0007669"/>
    <property type="project" value="TreeGrafter"/>
</dbReference>
<reference evidence="8" key="1">
    <citation type="submission" date="2017-09" db="EMBL/GenBank/DDBJ databases">
        <title>Depth-based differentiation of microbial function through sediment-hosted aquifers and enrichment of novel symbionts in the deep terrestrial subsurface.</title>
        <authorList>
            <person name="Probst A.J."/>
            <person name="Ladd B."/>
            <person name="Jarett J.K."/>
            <person name="Geller-Mcgrath D.E."/>
            <person name="Sieber C.M.K."/>
            <person name="Emerson J.B."/>
            <person name="Anantharaman K."/>
            <person name="Thomas B.C."/>
            <person name="Malmstrom R."/>
            <person name="Stieglmeier M."/>
            <person name="Klingl A."/>
            <person name="Woyke T."/>
            <person name="Ryan C.M."/>
            <person name="Banfield J.F."/>
        </authorList>
    </citation>
    <scope>NUCLEOTIDE SEQUENCE [LARGE SCALE GENOMIC DNA]</scope>
</reference>
<accession>A0A2H0TX39</accession>
<protein>
    <recommendedName>
        <fullName evidence="5">30S ribosomal protein S9</fullName>
    </recommendedName>
</protein>
<dbReference type="AlphaFoldDB" id="A0A2H0TX39"/>
<dbReference type="Gene3D" id="3.30.230.10">
    <property type="match status" value="1"/>
</dbReference>
<dbReference type="Proteomes" id="UP000231530">
    <property type="component" value="Unassembled WGS sequence"/>
</dbReference>
<organism evidence="7 8">
    <name type="scientific">Candidatus Magasanikbacteria bacterium CG10_big_fil_rev_8_21_14_0_10_42_10</name>
    <dbReference type="NCBI Taxonomy" id="1974649"/>
    <lineage>
        <taxon>Bacteria</taxon>
        <taxon>Candidatus Magasanikiibacteriota</taxon>
    </lineage>
</organism>
<keyword evidence="3 4" id="KW-0687">Ribonucleoprotein</keyword>
<evidence type="ECO:0000256" key="4">
    <source>
        <dbReference type="RuleBase" id="RU003815"/>
    </source>
</evidence>
<evidence type="ECO:0000256" key="1">
    <source>
        <dbReference type="ARBA" id="ARBA00005251"/>
    </source>
</evidence>
<evidence type="ECO:0000256" key="3">
    <source>
        <dbReference type="ARBA" id="ARBA00023274"/>
    </source>
</evidence>
<sequence length="126" mass="13978">MSRAVGRRKEAAARVRLTPGKGEITINGKGYKTYFTTLILQKIISSPLDVTGKQKDLDVSVKVAGGGTRGQAEAIRHGISRALVGWNEDLKPVLRAVGFMTRDARTKERKKPGLTKARRGHQWRKR</sequence>
<evidence type="ECO:0000313" key="8">
    <source>
        <dbReference type="Proteomes" id="UP000231530"/>
    </source>
</evidence>
<evidence type="ECO:0000256" key="2">
    <source>
        <dbReference type="ARBA" id="ARBA00022980"/>
    </source>
</evidence>
<dbReference type="SUPFAM" id="SSF54211">
    <property type="entry name" value="Ribosomal protein S5 domain 2-like"/>
    <property type="match status" value="1"/>
</dbReference>
<dbReference type="GO" id="GO:0006412">
    <property type="term" value="P:translation"/>
    <property type="evidence" value="ECO:0007669"/>
    <property type="project" value="InterPro"/>
</dbReference>
<dbReference type="InterPro" id="IPR020574">
    <property type="entry name" value="Ribosomal_uS9_CS"/>
</dbReference>
<dbReference type="PANTHER" id="PTHR21569">
    <property type="entry name" value="RIBOSOMAL PROTEIN S9"/>
    <property type="match status" value="1"/>
</dbReference>
<dbReference type="NCBIfam" id="NF001099">
    <property type="entry name" value="PRK00132.1"/>
    <property type="match status" value="1"/>
</dbReference>
<name>A0A2H0TX39_9BACT</name>
<dbReference type="PROSITE" id="PS00360">
    <property type="entry name" value="RIBOSOMAL_S9"/>
    <property type="match status" value="1"/>
</dbReference>
<proteinExistence type="inferred from homology"/>
<evidence type="ECO:0000256" key="5">
    <source>
        <dbReference type="RuleBase" id="RU003816"/>
    </source>
</evidence>
<evidence type="ECO:0000313" key="7">
    <source>
        <dbReference type="EMBL" id="PIR76728.1"/>
    </source>
</evidence>
<keyword evidence="2 4" id="KW-0689">Ribosomal protein</keyword>
<dbReference type="InterPro" id="IPR020568">
    <property type="entry name" value="Ribosomal_Su5_D2-typ_SF"/>
</dbReference>
<comment type="caution">
    <text evidence="7">The sequence shown here is derived from an EMBL/GenBank/DDBJ whole genome shotgun (WGS) entry which is preliminary data.</text>
</comment>
<gene>
    <name evidence="7" type="ORF">COU32_00575</name>
</gene>
<evidence type="ECO:0000256" key="6">
    <source>
        <dbReference type="SAM" id="MobiDB-lite"/>
    </source>
</evidence>
<dbReference type="EMBL" id="PFBY01000009">
    <property type="protein sequence ID" value="PIR76728.1"/>
    <property type="molecule type" value="Genomic_DNA"/>
</dbReference>
<comment type="similarity">
    <text evidence="1 4">Belongs to the universal ribosomal protein uS9 family.</text>
</comment>
<dbReference type="PANTHER" id="PTHR21569:SF1">
    <property type="entry name" value="SMALL RIBOSOMAL SUBUNIT PROTEIN US9M"/>
    <property type="match status" value="1"/>
</dbReference>
<dbReference type="FunFam" id="3.30.230.10:FF:000001">
    <property type="entry name" value="30S ribosomal protein S9"/>
    <property type="match status" value="1"/>
</dbReference>
<feature type="compositionally biased region" description="Basic residues" evidence="6">
    <location>
        <begin position="107"/>
        <end position="126"/>
    </location>
</feature>